<keyword evidence="5" id="KW-0732">Signal</keyword>
<sequence length="864" mass="98040">FISIDCGSKEDYIDMGTNISYVSDKELIDTGIVRAISPDLSENLPQFAKNLRSFPLGTRNCYTLRPEQGKNNNYLIRATFLYGNYDGENRQPVFDLHLGVNAWKTVNLTNTDAFHYYYYYNIIYVPLTDYIDVCLINTGHGVPFISSLELRLLDNSINQTQGRALVKVWGYDVGRNNSENAFRYPYDVYDRIWSPLLFNNWIPVATNSTVYSPSNDNPYKLPDVVLRTAAKTQNATTPLSLYWSPPDSLSKYYAYSHFAEIEKLKAGQQRELRIDLNNECNLTESVKLDYLNPRTIVQNDPSISGKRFHFSIYAAEGTKLPPILNALELFQALLHQEYFPDEPLSVAKIEIKNFIEAIIGIKKLYNVTRNWQGDPCFPSEYSWDGLKCSDNNHPMIISLDLSHNDLTGPLPEVLAQLLNLNTLYLTGSVPEALLQKFRDGKLVLSVGKNPDLCMSVPCKRKKKKGFVIPIVASPIAAVLVLFIFCALAMYRRKRQGVDMVTKSNIKSKNRRYSYSEVVSITNNFKTIIGEGGFGKAYLGKLKDETQVAVKLLSTSSNQGYNEFRAEAQLLMIVHHRNLVSLVGYCDEGEKKALVYEFMANGNLHQHYQLPLSNQKNVGLSSVPNKCSSYQMRIKSFPKGMTNTNVLTWNERLLQHMVWLEYLHNGCKPPIIHKDLKPSNILLNEHMQAKIVDFGLSRAFATENDSHVSTHPAGTLGYLDPVFQAYGNFNKKNDVYSFGIILFELIIGHATIVRGPAKNSHIVDWVNPLIERGDVQNIVDPRLEGEFNSNSAWKAIEIAMSCTPSYAIQRPDMNHVLVELKECLALEMAYERTQRMAIKGNLTTSNTPFKMTYLEYESDIVPHSR</sequence>
<evidence type="ECO:0000256" key="5">
    <source>
        <dbReference type="ARBA" id="ARBA00022729"/>
    </source>
</evidence>
<dbReference type="Gene3D" id="1.10.510.10">
    <property type="entry name" value="Transferase(Phosphotransferase) domain 1"/>
    <property type="match status" value="1"/>
</dbReference>
<dbReference type="Proteomes" id="UP001324115">
    <property type="component" value="Unassembled WGS sequence"/>
</dbReference>
<evidence type="ECO:0000256" key="7">
    <source>
        <dbReference type="ARBA" id="ARBA00022777"/>
    </source>
</evidence>
<accession>A0AAN7FCF7</accession>
<evidence type="ECO:0000313" key="15">
    <source>
        <dbReference type="Proteomes" id="UP001324115"/>
    </source>
</evidence>
<keyword evidence="8 11" id="KW-0067">ATP-binding</keyword>
<proteinExistence type="predicted"/>
<evidence type="ECO:0000256" key="9">
    <source>
        <dbReference type="ARBA" id="ARBA00022989"/>
    </source>
</evidence>
<name>A0AAN7FCF7_QUERU</name>
<evidence type="ECO:0000256" key="8">
    <source>
        <dbReference type="ARBA" id="ARBA00022840"/>
    </source>
</evidence>
<feature type="binding site" evidence="11">
    <location>
        <position position="550"/>
    </location>
    <ligand>
        <name>ATP</name>
        <dbReference type="ChEBI" id="CHEBI:30616"/>
    </ligand>
</feature>
<keyword evidence="10 12" id="KW-0472">Membrane</keyword>
<feature type="non-terminal residue" evidence="14">
    <location>
        <position position="1"/>
    </location>
</feature>
<dbReference type="InterPro" id="IPR008271">
    <property type="entry name" value="Ser/Thr_kinase_AS"/>
</dbReference>
<organism evidence="14 15">
    <name type="scientific">Quercus rubra</name>
    <name type="common">Northern red oak</name>
    <name type="synonym">Quercus borealis</name>
    <dbReference type="NCBI Taxonomy" id="3512"/>
    <lineage>
        <taxon>Eukaryota</taxon>
        <taxon>Viridiplantae</taxon>
        <taxon>Streptophyta</taxon>
        <taxon>Embryophyta</taxon>
        <taxon>Tracheophyta</taxon>
        <taxon>Spermatophyta</taxon>
        <taxon>Magnoliopsida</taxon>
        <taxon>eudicotyledons</taxon>
        <taxon>Gunneridae</taxon>
        <taxon>Pentapetalae</taxon>
        <taxon>rosids</taxon>
        <taxon>fabids</taxon>
        <taxon>Fagales</taxon>
        <taxon>Fagaceae</taxon>
        <taxon>Quercus</taxon>
    </lineage>
</organism>
<evidence type="ECO:0000256" key="6">
    <source>
        <dbReference type="ARBA" id="ARBA00022741"/>
    </source>
</evidence>
<evidence type="ECO:0000256" key="11">
    <source>
        <dbReference type="PROSITE-ProRule" id="PRU10141"/>
    </source>
</evidence>
<dbReference type="SUPFAM" id="SSF52058">
    <property type="entry name" value="L domain-like"/>
    <property type="match status" value="1"/>
</dbReference>
<dbReference type="InterPro" id="IPR017441">
    <property type="entry name" value="Protein_kinase_ATP_BS"/>
</dbReference>
<keyword evidence="6 11" id="KW-0547">Nucleotide-binding</keyword>
<dbReference type="PANTHER" id="PTHR45631">
    <property type="entry name" value="OS07G0107800 PROTEIN-RELATED"/>
    <property type="match status" value="1"/>
</dbReference>
<dbReference type="PROSITE" id="PS50011">
    <property type="entry name" value="PROTEIN_KINASE_DOM"/>
    <property type="match status" value="1"/>
</dbReference>
<protein>
    <recommendedName>
        <fullName evidence="13">Protein kinase domain-containing protein</fullName>
    </recommendedName>
</protein>
<dbReference type="InterPro" id="IPR001245">
    <property type="entry name" value="Ser-Thr/Tyr_kinase_cat_dom"/>
</dbReference>
<dbReference type="PROSITE" id="PS00107">
    <property type="entry name" value="PROTEIN_KINASE_ATP"/>
    <property type="match status" value="1"/>
</dbReference>
<dbReference type="InterPro" id="IPR000719">
    <property type="entry name" value="Prot_kinase_dom"/>
</dbReference>
<dbReference type="PROSITE" id="PS00108">
    <property type="entry name" value="PROTEIN_KINASE_ST"/>
    <property type="match status" value="1"/>
</dbReference>
<comment type="caution">
    <text evidence="14">The sequence shown here is derived from an EMBL/GenBank/DDBJ whole genome shotgun (WGS) entry which is preliminary data.</text>
</comment>
<evidence type="ECO:0000256" key="2">
    <source>
        <dbReference type="ARBA" id="ARBA00022527"/>
    </source>
</evidence>
<dbReference type="SUPFAM" id="SSF56112">
    <property type="entry name" value="Protein kinase-like (PK-like)"/>
    <property type="match status" value="1"/>
</dbReference>
<feature type="transmembrane region" description="Helical" evidence="12">
    <location>
        <begin position="466"/>
        <end position="490"/>
    </location>
</feature>
<dbReference type="InterPro" id="IPR024788">
    <property type="entry name" value="Malectin-like_Carb-bd_dom"/>
</dbReference>
<dbReference type="PANTHER" id="PTHR45631:SF212">
    <property type="entry name" value="PROTEIN KINASE DOMAIN-CONTAINING PROTEIN"/>
    <property type="match status" value="1"/>
</dbReference>
<evidence type="ECO:0000256" key="3">
    <source>
        <dbReference type="ARBA" id="ARBA00022679"/>
    </source>
</evidence>
<reference evidence="14 15" key="1">
    <citation type="journal article" date="2023" name="G3 (Bethesda)">
        <title>A haplotype-resolved chromosome-scale genome for Quercus rubra L. provides insights into the genetics of adaptive traits for red oak species.</title>
        <authorList>
            <person name="Kapoor B."/>
            <person name="Jenkins J."/>
            <person name="Schmutz J."/>
            <person name="Zhebentyayeva T."/>
            <person name="Kuelheim C."/>
            <person name="Coggeshall M."/>
            <person name="Heim C."/>
            <person name="Lasky J.R."/>
            <person name="Leites L."/>
            <person name="Islam-Faridi N."/>
            <person name="Romero-Severson J."/>
            <person name="DeLeo V.L."/>
            <person name="Lucas S.M."/>
            <person name="Lazic D."/>
            <person name="Gailing O."/>
            <person name="Carlson J."/>
            <person name="Staton M."/>
        </authorList>
    </citation>
    <scope>NUCLEOTIDE SEQUENCE [LARGE SCALE GENOMIC DNA]</scope>
    <source>
        <strain evidence="14">Pseudo-F2</strain>
    </source>
</reference>
<dbReference type="Pfam" id="PF07714">
    <property type="entry name" value="PK_Tyr_Ser-Thr"/>
    <property type="match status" value="1"/>
</dbReference>
<keyword evidence="15" id="KW-1185">Reference proteome</keyword>
<evidence type="ECO:0000256" key="10">
    <source>
        <dbReference type="ARBA" id="ARBA00023136"/>
    </source>
</evidence>
<feature type="domain" description="Protein kinase" evidence="13">
    <location>
        <begin position="522"/>
        <end position="823"/>
    </location>
</feature>
<dbReference type="GO" id="GO:0005524">
    <property type="term" value="F:ATP binding"/>
    <property type="evidence" value="ECO:0007669"/>
    <property type="project" value="UniProtKB-UniRule"/>
</dbReference>
<dbReference type="AlphaFoldDB" id="A0AAN7FCF7"/>
<comment type="subcellular location">
    <subcellularLocation>
        <location evidence="1">Membrane</location>
        <topology evidence="1">Single-pass membrane protein</topology>
    </subcellularLocation>
</comment>
<dbReference type="InterPro" id="IPR011009">
    <property type="entry name" value="Kinase-like_dom_sf"/>
</dbReference>
<dbReference type="Pfam" id="PF12819">
    <property type="entry name" value="Malectin_like"/>
    <property type="match status" value="1"/>
</dbReference>
<keyword evidence="9 12" id="KW-1133">Transmembrane helix</keyword>
<evidence type="ECO:0000256" key="1">
    <source>
        <dbReference type="ARBA" id="ARBA00004167"/>
    </source>
</evidence>
<evidence type="ECO:0000256" key="4">
    <source>
        <dbReference type="ARBA" id="ARBA00022692"/>
    </source>
</evidence>
<dbReference type="Gene3D" id="3.80.10.10">
    <property type="entry name" value="Ribonuclease Inhibitor"/>
    <property type="match status" value="1"/>
</dbReference>
<evidence type="ECO:0000256" key="12">
    <source>
        <dbReference type="SAM" id="Phobius"/>
    </source>
</evidence>
<dbReference type="Gene3D" id="3.30.200.20">
    <property type="entry name" value="Phosphorylase Kinase, domain 1"/>
    <property type="match status" value="1"/>
</dbReference>
<dbReference type="EMBL" id="JAXUIC010000005">
    <property type="protein sequence ID" value="KAK4590863.1"/>
    <property type="molecule type" value="Genomic_DNA"/>
</dbReference>
<keyword evidence="7" id="KW-0418">Kinase</keyword>
<keyword evidence="3" id="KW-0808">Transferase</keyword>
<dbReference type="FunFam" id="3.30.200.20:FF:000394">
    <property type="entry name" value="Leucine-rich repeat receptor-like protein kinase"/>
    <property type="match status" value="1"/>
</dbReference>
<evidence type="ECO:0000259" key="13">
    <source>
        <dbReference type="PROSITE" id="PS50011"/>
    </source>
</evidence>
<dbReference type="InterPro" id="IPR032675">
    <property type="entry name" value="LRR_dom_sf"/>
</dbReference>
<dbReference type="GO" id="GO:0016020">
    <property type="term" value="C:membrane"/>
    <property type="evidence" value="ECO:0007669"/>
    <property type="project" value="UniProtKB-SubCell"/>
</dbReference>
<keyword evidence="4 12" id="KW-0812">Transmembrane</keyword>
<dbReference type="GO" id="GO:0004674">
    <property type="term" value="F:protein serine/threonine kinase activity"/>
    <property type="evidence" value="ECO:0007669"/>
    <property type="project" value="UniProtKB-KW"/>
</dbReference>
<evidence type="ECO:0000313" key="14">
    <source>
        <dbReference type="EMBL" id="KAK4590863.1"/>
    </source>
</evidence>
<keyword evidence="2" id="KW-0723">Serine/threonine-protein kinase</keyword>
<dbReference type="SMART" id="SM00220">
    <property type="entry name" value="S_TKc"/>
    <property type="match status" value="1"/>
</dbReference>
<gene>
    <name evidence="14" type="ORF">RGQ29_021165</name>
</gene>